<dbReference type="Proteomes" id="UP000076078">
    <property type="component" value="Unassembled WGS sequence"/>
</dbReference>
<accession>A0A151ZIT5</accession>
<name>A0A151ZIT5_TIELA</name>
<comment type="caution">
    <text evidence="1">The sequence shown here is derived from an EMBL/GenBank/DDBJ whole genome shotgun (WGS) entry which is preliminary data.</text>
</comment>
<dbReference type="AlphaFoldDB" id="A0A151ZIT5"/>
<dbReference type="PANTHER" id="PTHR33524:SF1">
    <property type="entry name" value="SET DOMAIN-CONTAINING PROTEIN"/>
    <property type="match status" value="1"/>
</dbReference>
<dbReference type="EMBL" id="LODT01000025">
    <property type="protein sequence ID" value="KYQ93815.1"/>
    <property type="molecule type" value="Genomic_DNA"/>
</dbReference>
<dbReference type="Gene3D" id="2.170.270.10">
    <property type="entry name" value="SET domain"/>
    <property type="match status" value="1"/>
</dbReference>
<evidence type="ECO:0000313" key="2">
    <source>
        <dbReference type="Proteomes" id="UP000076078"/>
    </source>
</evidence>
<dbReference type="InterPro" id="IPR040415">
    <property type="entry name" value="SETD9"/>
</dbReference>
<keyword evidence="2" id="KW-1185">Reference proteome</keyword>
<sequence length="350" mass="40944">MIRSTFFNIINKFKKKDLVGNGLKKQYFQGEQEQIDTFRVFLCSNVYKDHYYGSQESGDMEHLASVKYGKQKKFVSEIIDSQVVELFEQVHQMGGVCSYPPPLRNLPYYSLEEKLKRCFEIKKMDVKGMEVQHPRGFKLRVKQSLVDHVEAGYGVHVEGEITPGTVVAFYPGDTYNARSVIPPLVIKDNDYMICRYDGTLIDGRSWNKRADELALQYKYFQETGTNATPKDLQKYRNPYAIGNFINHPPMGKKPNVISYSYNFSHYFPKELQDFIPNRKVTESKVFKDTTTFQPAMVIIAYEPIKDQELYLNYRFNPVNQPYADWYHQPDVEEAHRRWGETIQSPFSFIK</sequence>
<dbReference type="InParanoid" id="A0A151ZIT5"/>
<reference evidence="1 2" key="1">
    <citation type="submission" date="2015-12" db="EMBL/GenBank/DDBJ databases">
        <title>Dictyostelia acquired genes for synthesis and detection of signals that induce cell-type specialization by lateral gene transfer from prokaryotes.</title>
        <authorList>
            <person name="Gloeckner G."/>
            <person name="Schaap P."/>
        </authorList>
    </citation>
    <scope>NUCLEOTIDE SEQUENCE [LARGE SCALE GENOMIC DNA]</scope>
    <source>
        <strain evidence="1 2">TK</strain>
    </source>
</reference>
<evidence type="ECO:0000313" key="1">
    <source>
        <dbReference type="EMBL" id="KYQ93815.1"/>
    </source>
</evidence>
<organism evidence="1 2">
    <name type="scientific">Tieghemostelium lacteum</name>
    <name type="common">Slime mold</name>
    <name type="synonym">Dictyostelium lacteum</name>
    <dbReference type="NCBI Taxonomy" id="361077"/>
    <lineage>
        <taxon>Eukaryota</taxon>
        <taxon>Amoebozoa</taxon>
        <taxon>Evosea</taxon>
        <taxon>Eumycetozoa</taxon>
        <taxon>Dictyostelia</taxon>
        <taxon>Dictyosteliales</taxon>
        <taxon>Raperosteliaceae</taxon>
        <taxon>Tieghemostelium</taxon>
    </lineage>
</organism>
<dbReference type="OrthoDB" id="442460at2759"/>
<gene>
    <name evidence="1" type="ORF">DLAC_05212</name>
</gene>
<dbReference type="PANTHER" id="PTHR33524">
    <property type="entry name" value="C5ORF35"/>
    <property type="match status" value="1"/>
</dbReference>
<proteinExistence type="predicted"/>
<dbReference type="InterPro" id="IPR046341">
    <property type="entry name" value="SET_dom_sf"/>
</dbReference>
<evidence type="ECO:0008006" key="3">
    <source>
        <dbReference type="Google" id="ProtNLM"/>
    </source>
</evidence>
<protein>
    <recommendedName>
        <fullName evidence="3">SET domain-containing protein</fullName>
    </recommendedName>
</protein>
<dbReference type="OMA" id="WNKRADE"/>